<reference evidence="3" key="1">
    <citation type="journal article" date="2017" name="Nature">
        <title>The genome of Chenopodium quinoa.</title>
        <authorList>
            <person name="Jarvis D.E."/>
            <person name="Ho Y.S."/>
            <person name="Lightfoot D.J."/>
            <person name="Schmoeckel S.M."/>
            <person name="Li B."/>
            <person name="Borm T.J.A."/>
            <person name="Ohyanagi H."/>
            <person name="Mineta K."/>
            <person name="Michell C.T."/>
            <person name="Saber N."/>
            <person name="Kharbatia N.M."/>
            <person name="Rupper R.R."/>
            <person name="Sharp A.R."/>
            <person name="Dally N."/>
            <person name="Boughton B.A."/>
            <person name="Woo Y.H."/>
            <person name="Gao G."/>
            <person name="Schijlen E.G.W.M."/>
            <person name="Guo X."/>
            <person name="Momin A.A."/>
            <person name="Negrao S."/>
            <person name="Al-Babili S."/>
            <person name="Gehring C."/>
            <person name="Roessner U."/>
            <person name="Jung C."/>
            <person name="Murphy K."/>
            <person name="Arold S.T."/>
            <person name="Gojobori T."/>
            <person name="van der Linden C.G."/>
            <person name="van Loo E.N."/>
            <person name="Jellen E.N."/>
            <person name="Maughan P.J."/>
            <person name="Tester M."/>
        </authorList>
    </citation>
    <scope>NUCLEOTIDE SEQUENCE [LARGE SCALE GENOMIC DNA]</scope>
    <source>
        <strain evidence="3">cv. PI 614886</strain>
    </source>
</reference>
<dbReference type="SMART" id="SM00367">
    <property type="entry name" value="LRR_CC"/>
    <property type="match status" value="4"/>
</dbReference>
<dbReference type="AlphaFoldDB" id="A0A803MSZ5"/>
<protein>
    <recommendedName>
        <fullName evidence="2">RNase H type-1 domain-containing protein</fullName>
    </recommendedName>
</protein>
<dbReference type="PANTHER" id="PTHR16134:SF148">
    <property type="entry name" value="S-PHASE KINASE-ASSOCIATED PROTEIN 2, ISOFORM A"/>
    <property type="match status" value="1"/>
</dbReference>
<proteinExistence type="predicted"/>
<keyword evidence="1" id="KW-0732">Signal</keyword>
<feature type="chain" id="PRO_5030579774" description="RNase H type-1 domain-containing protein" evidence="1">
    <location>
        <begin position="23"/>
        <end position="332"/>
    </location>
</feature>
<dbReference type="GO" id="GO:0004523">
    <property type="term" value="F:RNA-DNA hybrid ribonuclease activity"/>
    <property type="evidence" value="ECO:0007669"/>
    <property type="project" value="InterPro"/>
</dbReference>
<feature type="domain" description="RNase H type-1" evidence="2">
    <location>
        <begin position="3"/>
        <end position="59"/>
    </location>
</feature>
<reference evidence="3" key="2">
    <citation type="submission" date="2021-03" db="UniProtKB">
        <authorList>
            <consortium name="EnsemblPlants"/>
        </authorList>
    </citation>
    <scope>IDENTIFICATION</scope>
</reference>
<dbReference type="GO" id="GO:0019005">
    <property type="term" value="C:SCF ubiquitin ligase complex"/>
    <property type="evidence" value="ECO:0007669"/>
    <property type="project" value="TreeGrafter"/>
</dbReference>
<evidence type="ECO:0000313" key="4">
    <source>
        <dbReference type="Proteomes" id="UP000596660"/>
    </source>
</evidence>
<sequence>MRKCAEAKAILVGLQLADWVGCTDVVVENDNESVIHAIKEGEAGNHSFQLLLEDIHFVQEPIYGAECFTYGLLARHRCLLESSSQLRVTFLNLSDVPLQCDDLAQLLGNCLNLRRLWVLDTVGDKGLEAVGSSCPLLEELRVFPANPFDADVVYGVTESGLVSVSYGCPKLHYVLYFCRQMTDAVVATFAKNCPNFTHFRLCIMNPGEPDDLTDESVDEAFGSVVKSCKKLRRLVLSGLLTDLTFEYIGKYAKNLETLSVAFVGSSDLAMQCVLAGCPKLRRLEIRDCPFGNNALLSGLEKYESMRSLWMSTCNVTMNACRLLAKEMPRLRS</sequence>
<dbReference type="PANTHER" id="PTHR16134">
    <property type="entry name" value="F-BOX/TPR REPEAT PROTEIN POF3"/>
    <property type="match status" value="1"/>
</dbReference>
<dbReference type="InterPro" id="IPR002156">
    <property type="entry name" value="RNaseH_domain"/>
</dbReference>
<dbReference type="Gene3D" id="3.80.10.10">
    <property type="entry name" value="Ribonuclease Inhibitor"/>
    <property type="match status" value="1"/>
</dbReference>
<dbReference type="Gramene" id="AUR62034696-RA">
    <property type="protein sequence ID" value="AUR62034696-RA:cds"/>
    <property type="gene ID" value="AUR62034696"/>
</dbReference>
<evidence type="ECO:0000313" key="3">
    <source>
        <dbReference type="EnsemblPlants" id="AUR62034696-RA:cds"/>
    </source>
</evidence>
<feature type="signal peptide" evidence="1">
    <location>
        <begin position="1"/>
        <end position="22"/>
    </location>
</feature>
<dbReference type="Pfam" id="PF13456">
    <property type="entry name" value="RVT_3"/>
    <property type="match status" value="1"/>
</dbReference>
<dbReference type="Proteomes" id="UP000596660">
    <property type="component" value="Unplaced"/>
</dbReference>
<evidence type="ECO:0000256" key="1">
    <source>
        <dbReference type="SAM" id="SignalP"/>
    </source>
</evidence>
<dbReference type="EnsemblPlants" id="AUR62034696-RA">
    <property type="protein sequence ID" value="AUR62034696-RA:cds"/>
    <property type="gene ID" value="AUR62034696"/>
</dbReference>
<keyword evidence="4" id="KW-1185">Reference proteome</keyword>
<evidence type="ECO:0000259" key="2">
    <source>
        <dbReference type="Pfam" id="PF13456"/>
    </source>
</evidence>
<accession>A0A803MSZ5</accession>
<name>A0A803MSZ5_CHEQI</name>
<organism evidence="3 4">
    <name type="scientific">Chenopodium quinoa</name>
    <name type="common">Quinoa</name>
    <dbReference type="NCBI Taxonomy" id="63459"/>
    <lineage>
        <taxon>Eukaryota</taxon>
        <taxon>Viridiplantae</taxon>
        <taxon>Streptophyta</taxon>
        <taxon>Embryophyta</taxon>
        <taxon>Tracheophyta</taxon>
        <taxon>Spermatophyta</taxon>
        <taxon>Magnoliopsida</taxon>
        <taxon>eudicotyledons</taxon>
        <taxon>Gunneridae</taxon>
        <taxon>Pentapetalae</taxon>
        <taxon>Caryophyllales</taxon>
        <taxon>Chenopodiaceae</taxon>
        <taxon>Chenopodioideae</taxon>
        <taxon>Atripliceae</taxon>
        <taxon>Chenopodium</taxon>
    </lineage>
</organism>
<dbReference type="GO" id="GO:0031146">
    <property type="term" value="P:SCF-dependent proteasomal ubiquitin-dependent protein catabolic process"/>
    <property type="evidence" value="ECO:0007669"/>
    <property type="project" value="TreeGrafter"/>
</dbReference>
<dbReference type="OMA" id="CAEAKAI"/>
<dbReference type="GO" id="GO:0003676">
    <property type="term" value="F:nucleic acid binding"/>
    <property type="evidence" value="ECO:0007669"/>
    <property type="project" value="InterPro"/>
</dbReference>
<dbReference type="InterPro" id="IPR032675">
    <property type="entry name" value="LRR_dom_sf"/>
</dbReference>
<dbReference type="SUPFAM" id="SSF52047">
    <property type="entry name" value="RNI-like"/>
    <property type="match status" value="1"/>
</dbReference>
<dbReference type="InterPro" id="IPR006553">
    <property type="entry name" value="Leu-rich_rpt_Cys-con_subtyp"/>
</dbReference>